<name>A0ABR9EWD2_9GAMM</name>
<evidence type="ECO:0000313" key="2">
    <source>
        <dbReference type="Proteomes" id="UP001645039"/>
    </source>
</evidence>
<protein>
    <recommendedName>
        <fullName evidence="3">Type 4 fimbrial biogenesis protein PilX N-terminal domain-containing protein</fullName>
    </recommendedName>
</protein>
<accession>A0ABR9EWD2</accession>
<evidence type="ECO:0008006" key="3">
    <source>
        <dbReference type="Google" id="ProtNLM"/>
    </source>
</evidence>
<dbReference type="Proteomes" id="UP001645039">
    <property type="component" value="Unassembled WGS sequence"/>
</dbReference>
<comment type="caution">
    <text evidence="1">The sequence shown here is derived from an EMBL/GenBank/DDBJ whole genome shotgun (WGS) entry which is preliminary data.</text>
</comment>
<organism evidence="1 2">
    <name type="scientific">Halomonas casei</name>
    <dbReference type="NCBI Taxonomy" id="2742613"/>
    <lineage>
        <taxon>Bacteria</taxon>
        <taxon>Pseudomonadati</taxon>
        <taxon>Pseudomonadota</taxon>
        <taxon>Gammaproteobacteria</taxon>
        <taxon>Oceanospirillales</taxon>
        <taxon>Halomonadaceae</taxon>
        <taxon>Halomonas</taxon>
    </lineage>
</organism>
<gene>
    <name evidence="1" type="ORF">EI168_00160</name>
</gene>
<sequence length="144" mass="15779">MRQQRGAALVIVMALFSAALMLGMSGMQGALIDERLAGNYRAVVQATMNAESAYSKALEAAFTQDMDALDWGAKTYSRSAIEEMTWDDIVHLGQVNDQCATETAVCFYLPLIVDDRKSLVAFGALYANQEGPVVVSHPYFLFLE</sequence>
<reference evidence="1 2" key="1">
    <citation type="submission" date="2020-07" db="EMBL/GenBank/DDBJ databases">
        <title>Halophilic bacteria isolated from french cheeses.</title>
        <authorList>
            <person name="Kothe C.I."/>
            <person name="Farah-Kraiem B."/>
            <person name="Renault P."/>
            <person name="Dridi B."/>
        </authorList>
    </citation>
    <scope>NUCLEOTIDE SEQUENCE [LARGE SCALE GENOMIC DNA]</scope>
    <source>
        <strain evidence="1 2">FME1</strain>
    </source>
</reference>
<proteinExistence type="predicted"/>
<dbReference type="EMBL" id="RRZD01000001">
    <property type="protein sequence ID" value="MBE0398522.1"/>
    <property type="molecule type" value="Genomic_DNA"/>
</dbReference>
<keyword evidence="2" id="KW-1185">Reference proteome</keyword>
<evidence type="ECO:0000313" key="1">
    <source>
        <dbReference type="EMBL" id="MBE0398522.1"/>
    </source>
</evidence>
<dbReference type="RefSeq" id="WP_096277912.1">
    <property type="nucleotide sequence ID" value="NZ_CBCSBM010000011.1"/>
</dbReference>